<dbReference type="InterPro" id="IPR043502">
    <property type="entry name" value="DNA/RNA_pol_sf"/>
</dbReference>
<dbReference type="InterPro" id="IPR036397">
    <property type="entry name" value="RNaseH_sf"/>
</dbReference>
<evidence type="ECO:0000256" key="1">
    <source>
        <dbReference type="ARBA" id="ARBA00022679"/>
    </source>
</evidence>
<dbReference type="InterPro" id="IPR043128">
    <property type="entry name" value="Rev_trsase/Diguanyl_cyclase"/>
</dbReference>
<dbReference type="GO" id="GO:0016787">
    <property type="term" value="F:hydrolase activity"/>
    <property type="evidence" value="ECO:0007669"/>
    <property type="project" value="UniProtKB-KW"/>
</dbReference>
<proteinExistence type="predicted"/>
<feature type="domain" description="Integrase catalytic" evidence="9">
    <location>
        <begin position="979"/>
        <end position="1130"/>
    </location>
</feature>
<dbReference type="GO" id="GO:0042575">
    <property type="term" value="C:DNA polymerase complex"/>
    <property type="evidence" value="ECO:0007669"/>
    <property type="project" value="UniProtKB-ARBA"/>
</dbReference>
<dbReference type="STRING" id="174720.A0A0N5BQ84"/>
<evidence type="ECO:0000256" key="2">
    <source>
        <dbReference type="ARBA" id="ARBA00022695"/>
    </source>
</evidence>
<keyword evidence="5" id="KW-0378">Hydrolase</keyword>
<dbReference type="Pfam" id="PF17917">
    <property type="entry name" value="RT_RNaseH"/>
    <property type="match status" value="1"/>
</dbReference>
<dbReference type="SUPFAM" id="SSF53098">
    <property type="entry name" value="Ribonuclease H-like"/>
    <property type="match status" value="1"/>
</dbReference>
<dbReference type="Pfam" id="PF00078">
    <property type="entry name" value="RVT_1"/>
    <property type="match status" value="1"/>
</dbReference>
<feature type="region of interest" description="Disordered" evidence="7">
    <location>
        <begin position="1177"/>
        <end position="1197"/>
    </location>
</feature>
<evidence type="ECO:0000256" key="5">
    <source>
        <dbReference type="ARBA" id="ARBA00022801"/>
    </source>
</evidence>
<protein>
    <submittedName>
        <fullName evidence="11">Reverse transcriptase</fullName>
    </submittedName>
</protein>
<sequence length="1224" mass="140553">MDEYYKHNEHKEIVRMVMSLETNSIQDTIVPHNDEIPFNTQQVISNKKQDFNIMNSGNISETPTYDSRSMCFAKWIKLLETEFVVKNITAETSKLAWLQIKLGIENLQTLPTAAPDTTYEQYKESIRSKFPAELTEQELLVQYGLFRVNFNKEGLKELYQLTLKTFRNKPEITQVAEMCSKLLLSAKTDLQRYVIGNASSLPIGQAIEQISKVLPERTRSFNPSNNSERCKFCNFPGHEEDVCQRKQKGLPKNDYFAIKQQQRRGDNYSSEKSTVKTENLQAHNLLDPEHVPQVSLIDDNTLSPGEFDDTYLETVNNVREHHEFENDLPVTCMEISSSTCYVNQAKVLLDVGANVNVINTAMAKKLQIFDSSIKKNILSCGSKTVSPIGTTVAKDIPYDMIMNIQTCGLLGISIDTSNKQIHVVDEFKLEIQQRYPLAFVNPTNLLGKCSITAPPLQFRDNEMPKLIRYGIPSHLIPEVQKEVDEMVALNICQVDFSTKYIVPLRVVNKDHRELRICQDFRELNKKIFTDFYCSPSFKELFMSMKSFSFASRIDLKKAYWQIPLHPNDVGKLGFFFNRKVYSLQRLPFGLSSSPGIFQRVIDEVMCDIPSLVYQDDILIIAGDDYDSHKEFVNQAIQRLHAHGLVINLSKSTFFDAQCVFLGYRVTPQGISPHPRLTQALSDFHTPRSPYQLRAFRGLYNFISHNIPNSAGLSIHLNEFIGKLPKSRREIAIPDPVLQDIRRMKESMSNILTLGFPDYMKDFILMCDASNVGYGSILLQSHAPISTTLNPKQIYPIAVHSRSWEALARSATPTYYELKAISRSLTFFSPLIRYCRVHIFTDHKNLISIIHEGSLPIYQKYIFNICNFNCIINYVEGHNNPAADALSRAPLNGEVNTVNCILKEGGNQIDDLFQSFHVNTGHLSLPKIKQPLMQAIVKNHPKYRNAKRILKQVSEKIFQCNVCITNNTIPRKKEKNQEYQAKKPMDLLCIDISKYLNTNILCVVDRYSKYKFYFELKDMSGENILKTIKSHILDIYGLPTRIRSDNARNLIEGPLAQYCRDQFIIQESSIRYKHTTNQIAERAFRTLFEMLRKMPKLKAPLSQQLKLAAFRINNIRNDHGITPAELFLNFLPRTSQDNKFDIKDKYKIEDMRALYELLLQLDQLPKEIVIKNYELRKSKSSPPNMSLKNDSKPVNRTTIKTKGGKYINRYEILSKSEKCVTGGTH</sequence>
<evidence type="ECO:0000256" key="6">
    <source>
        <dbReference type="ARBA" id="ARBA00022918"/>
    </source>
</evidence>
<evidence type="ECO:0000313" key="10">
    <source>
        <dbReference type="Proteomes" id="UP000046392"/>
    </source>
</evidence>
<name>A0A0N5BQ84_STREA</name>
<dbReference type="InterPro" id="IPR041373">
    <property type="entry name" value="RT_RNaseH"/>
</dbReference>
<keyword evidence="2" id="KW-0548">Nucleotidyltransferase</keyword>
<keyword evidence="1" id="KW-0808">Transferase</keyword>
<dbReference type="Proteomes" id="UP000046392">
    <property type="component" value="Unplaced"/>
</dbReference>
<dbReference type="GO" id="GO:0004519">
    <property type="term" value="F:endonuclease activity"/>
    <property type="evidence" value="ECO:0007669"/>
    <property type="project" value="UniProtKB-KW"/>
</dbReference>
<dbReference type="CDD" id="cd01647">
    <property type="entry name" value="RT_LTR"/>
    <property type="match status" value="1"/>
</dbReference>
<dbReference type="InterPro" id="IPR012337">
    <property type="entry name" value="RNaseH-like_sf"/>
</dbReference>
<evidence type="ECO:0000259" key="8">
    <source>
        <dbReference type="PROSITE" id="PS50878"/>
    </source>
</evidence>
<dbReference type="GO" id="GO:0003676">
    <property type="term" value="F:nucleic acid binding"/>
    <property type="evidence" value="ECO:0007669"/>
    <property type="project" value="InterPro"/>
</dbReference>
<dbReference type="GO" id="GO:0003964">
    <property type="term" value="F:RNA-directed DNA polymerase activity"/>
    <property type="evidence" value="ECO:0007669"/>
    <property type="project" value="UniProtKB-KW"/>
</dbReference>
<evidence type="ECO:0000256" key="7">
    <source>
        <dbReference type="SAM" id="MobiDB-lite"/>
    </source>
</evidence>
<dbReference type="PANTHER" id="PTHR37984">
    <property type="entry name" value="PROTEIN CBG26694"/>
    <property type="match status" value="1"/>
</dbReference>
<evidence type="ECO:0000256" key="4">
    <source>
        <dbReference type="ARBA" id="ARBA00022759"/>
    </source>
</evidence>
<reference evidence="11" key="1">
    <citation type="submission" date="2017-02" db="UniProtKB">
        <authorList>
            <consortium name="WormBaseParasite"/>
        </authorList>
    </citation>
    <scope>IDENTIFICATION</scope>
</reference>
<accession>A0A0N5BQ84</accession>
<evidence type="ECO:0000313" key="11">
    <source>
        <dbReference type="WBParaSite" id="SPAL_0000805300.1"/>
    </source>
</evidence>
<keyword evidence="10" id="KW-1185">Reference proteome</keyword>
<dbReference type="InterPro" id="IPR001584">
    <property type="entry name" value="Integrase_cat-core"/>
</dbReference>
<evidence type="ECO:0000256" key="3">
    <source>
        <dbReference type="ARBA" id="ARBA00022722"/>
    </source>
</evidence>
<keyword evidence="6" id="KW-0695">RNA-directed DNA polymerase</keyword>
<feature type="domain" description="Reverse transcriptase" evidence="8">
    <location>
        <begin position="488"/>
        <end position="665"/>
    </location>
</feature>
<dbReference type="GO" id="GO:0015074">
    <property type="term" value="P:DNA integration"/>
    <property type="evidence" value="ECO:0007669"/>
    <property type="project" value="InterPro"/>
</dbReference>
<evidence type="ECO:0000259" key="9">
    <source>
        <dbReference type="PROSITE" id="PS50994"/>
    </source>
</evidence>
<dbReference type="Gene3D" id="3.30.420.10">
    <property type="entry name" value="Ribonuclease H-like superfamily/Ribonuclease H"/>
    <property type="match status" value="1"/>
</dbReference>
<dbReference type="AlphaFoldDB" id="A0A0N5BQ84"/>
<dbReference type="PROSITE" id="PS50878">
    <property type="entry name" value="RT_POL"/>
    <property type="match status" value="1"/>
</dbReference>
<organism evidence="10 11">
    <name type="scientific">Strongyloides papillosus</name>
    <name type="common">Intestinal threadworm</name>
    <dbReference type="NCBI Taxonomy" id="174720"/>
    <lineage>
        <taxon>Eukaryota</taxon>
        <taxon>Metazoa</taxon>
        <taxon>Ecdysozoa</taxon>
        <taxon>Nematoda</taxon>
        <taxon>Chromadorea</taxon>
        <taxon>Rhabditida</taxon>
        <taxon>Tylenchina</taxon>
        <taxon>Panagrolaimomorpha</taxon>
        <taxon>Strongyloidoidea</taxon>
        <taxon>Strongyloididae</taxon>
        <taxon>Strongyloides</taxon>
    </lineage>
</organism>
<keyword evidence="3" id="KW-0540">Nuclease</keyword>
<dbReference type="InterPro" id="IPR000477">
    <property type="entry name" value="RT_dom"/>
</dbReference>
<feature type="compositionally biased region" description="Polar residues" evidence="7">
    <location>
        <begin position="1179"/>
        <end position="1197"/>
    </location>
</feature>
<dbReference type="PANTHER" id="PTHR37984:SF5">
    <property type="entry name" value="PROTEIN NYNRIN-LIKE"/>
    <property type="match status" value="1"/>
</dbReference>
<dbReference type="WBParaSite" id="SPAL_0000805300.1">
    <property type="protein sequence ID" value="SPAL_0000805300.1"/>
    <property type="gene ID" value="SPAL_0000805300"/>
</dbReference>
<keyword evidence="4" id="KW-0255">Endonuclease</keyword>
<dbReference type="PROSITE" id="PS50994">
    <property type="entry name" value="INTEGRASE"/>
    <property type="match status" value="1"/>
</dbReference>
<dbReference type="SUPFAM" id="SSF56672">
    <property type="entry name" value="DNA/RNA polymerases"/>
    <property type="match status" value="1"/>
</dbReference>
<dbReference type="Gene3D" id="3.30.70.270">
    <property type="match status" value="1"/>
</dbReference>
<dbReference type="InterPro" id="IPR050951">
    <property type="entry name" value="Retrovirus_Pol_polyprotein"/>
</dbReference>
<dbReference type="Gene3D" id="3.10.10.10">
    <property type="entry name" value="HIV Type 1 Reverse Transcriptase, subunit A, domain 1"/>
    <property type="match status" value="1"/>
</dbReference>